<evidence type="ECO:0000256" key="1">
    <source>
        <dbReference type="SAM" id="MobiDB-lite"/>
    </source>
</evidence>
<feature type="region of interest" description="Disordered" evidence="1">
    <location>
        <begin position="153"/>
        <end position="327"/>
    </location>
</feature>
<evidence type="ECO:0000313" key="2">
    <source>
        <dbReference type="EMBL" id="KAJ4194162.1"/>
    </source>
</evidence>
<dbReference type="EMBL" id="JAOQAV010000005">
    <property type="protein sequence ID" value="KAJ4194162.1"/>
    <property type="molecule type" value="Genomic_DNA"/>
</dbReference>
<organism evidence="2 3">
    <name type="scientific">Fusarium falciforme</name>
    <dbReference type="NCBI Taxonomy" id="195108"/>
    <lineage>
        <taxon>Eukaryota</taxon>
        <taxon>Fungi</taxon>
        <taxon>Dikarya</taxon>
        <taxon>Ascomycota</taxon>
        <taxon>Pezizomycotina</taxon>
        <taxon>Sordariomycetes</taxon>
        <taxon>Hypocreomycetidae</taxon>
        <taxon>Hypocreales</taxon>
        <taxon>Nectriaceae</taxon>
        <taxon>Fusarium</taxon>
        <taxon>Fusarium solani species complex</taxon>
    </lineage>
</organism>
<comment type="caution">
    <text evidence="2">The sequence shown here is derived from an EMBL/GenBank/DDBJ whole genome shotgun (WGS) entry which is preliminary data.</text>
</comment>
<dbReference type="AlphaFoldDB" id="A0A9W8RFK3"/>
<reference evidence="2" key="1">
    <citation type="submission" date="2022-09" db="EMBL/GenBank/DDBJ databases">
        <title>Fusarium specimens isolated from Avocado Roots.</title>
        <authorList>
            <person name="Stajich J."/>
            <person name="Roper C."/>
            <person name="Heimlech-Rivalta G."/>
        </authorList>
    </citation>
    <scope>NUCLEOTIDE SEQUENCE</scope>
    <source>
        <strain evidence="2">A02</strain>
    </source>
</reference>
<protein>
    <submittedName>
        <fullName evidence="2">Uncharacterized protein</fullName>
    </submittedName>
</protein>
<accession>A0A9W8RFK3</accession>
<gene>
    <name evidence="2" type="ORF">NW755_002923</name>
</gene>
<dbReference type="Proteomes" id="UP001152087">
    <property type="component" value="Unassembled WGS sequence"/>
</dbReference>
<feature type="compositionally biased region" description="Low complexity" evidence="1">
    <location>
        <begin position="264"/>
        <end position="288"/>
    </location>
</feature>
<keyword evidence="3" id="KW-1185">Reference proteome</keyword>
<sequence>MEEDMERPNVFREWLNAHAEKQNAQYRKQNKKDLFIELLECYNTMPIYITDPAIFSKQCATAMNRASGPEEFIKMIADVKERNMADAVSYVQDSLAKKGGRCPGLTCLVSMDSMLDLAGVPVYEGAFESDSPTLEELNPKWLSYITAYFPERSEHTGGLPPDYLSSDEDSQSNYSESSGDGEPIKPKKSQKRGASRSTTGSPSTSASNEGRTLRNGKRTRTPDDADTVVDEAPKNKRRRKGKTASNKSSNKSSSSSNKDRNRSSNRSNGSNSSSRSASPPRPASAPASVGEADLLDMGGAYPQLRRSGRLNRITGRRSLPPRLDLAA</sequence>
<evidence type="ECO:0000313" key="3">
    <source>
        <dbReference type="Proteomes" id="UP001152087"/>
    </source>
</evidence>
<feature type="compositionally biased region" description="Low complexity" evidence="1">
    <location>
        <begin position="244"/>
        <end position="256"/>
    </location>
</feature>
<feature type="compositionally biased region" description="Polar residues" evidence="1">
    <location>
        <begin position="195"/>
        <end position="210"/>
    </location>
</feature>
<proteinExistence type="predicted"/>
<name>A0A9W8RFK3_9HYPO</name>